<feature type="non-terminal residue" evidence="1">
    <location>
        <position position="124"/>
    </location>
</feature>
<feature type="non-terminal residue" evidence="1">
    <location>
        <position position="1"/>
    </location>
</feature>
<evidence type="ECO:0000313" key="1">
    <source>
        <dbReference type="EMBL" id="CAG8801693.1"/>
    </source>
</evidence>
<accession>A0A9N9JX41</accession>
<keyword evidence="2" id="KW-1185">Reference proteome</keyword>
<protein>
    <submittedName>
        <fullName evidence="1">22716_t:CDS:1</fullName>
    </submittedName>
</protein>
<dbReference type="EMBL" id="CAJVPY010036160">
    <property type="protein sequence ID" value="CAG8801693.1"/>
    <property type="molecule type" value="Genomic_DNA"/>
</dbReference>
<proteinExistence type="predicted"/>
<gene>
    <name evidence="1" type="ORF">DERYTH_LOCUS23510</name>
</gene>
<reference evidence="1" key="1">
    <citation type="submission" date="2021-06" db="EMBL/GenBank/DDBJ databases">
        <authorList>
            <person name="Kallberg Y."/>
            <person name="Tangrot J."/>
            <person name="Rosling A."/>
        </authorList>
    </citation>
    <scope>NUCLEOTIDE SEQUENCE</scope>
    <source>
        <strain evidence="1">MA453B</strain>
    </source>
</reference>
<dbReference type="AlphaFoldDB" id="A0A9N9JX41"/>
<organism evidence="1 2">
    <name type="scientific">Dentiscutata erythropus</name>
    <dbReference type="NCBI Taxonomy" id="1348616"/>
    <lineage>
        <taxon>Eukaryota</taxon>
        <taxon>Fungi</taxon>
        <taxon>Fungi incertae sedis</taxon>
        <taxon>Mucoromycota</taxon>
        <taxon>Glomeromycotina</taxon>
        <taxon>Glomeromycetes</taxon>
        <taxon>Diversisporales</taxon>
        <taxon>Gigasporaceae</taxon>
        <taxon>Dentiscutata</taxon>
    </lineage>
</organism>
<sequence length="124" mass="14464">MLPTLLLKSAGSKKKASYVTFTLNQEAMQFCNFASLFYKNYWVWQLGNHSNPQIQALPTLVLKFAGYMTFMLNKEAEQICNFASLFYKVGATLDYWQARIKSLTSSPKFWHLTSQRLDQYRELL</sequence>
<comment type="caution">
    <text evidence="1">The sequence shown here is derived from an EMBL/GenBank/DDBJ whole genome shotgun (WGS) entry which is preliminary data.</text>
</comment>
<name>A0A9N9JX41_9GLOM</name>
<evidence type="ECO:0000313" key="2">
    <source>
        <dbReference type="Proteomes" id="UP000789405"/>
    </source>
</evidence>
<dbReference type="Proteomes" id="UP000789405">
    <property type="component" value="Unassembled WGS sequence"/>
</dbReference>